<evidence type="ECO:0000313" key="1">
    <source>
        <dbReference type="EMBL" id="KAK4174857.1"/>
    </source>
</evidence>
<sequence length="68" mass="8114">MEQSRRNIWTSTEIYREVLGEKHHRMLKSLHQLILVQIENQKDVTARTELDRIRDLVCNELKAFPAVL</sequence>
<evidence type="ECO:0000313" key="2">
    <source>
        <dbReference type="Proteomes" id="UP001302321"/>
    </source>
</evidence>
<keyword evidence="2" id="KW-1185">Reference proteome</keyword>
<comment type="caution">
    <text evidence="1">The sequence shown here is derived from an EMBL/GenBank/DDBJ whole genome shotgun (WGS) entry which is preliminary data.</text>
</comment>
<reference evidence="1" key="2">
    <citation type="submission" date="2023-05" db="EMBL/GenBank/DDBJ databases">
        <authorList>
            <consortium name="Lawrence Berkeley National Laboratory"/>
            <person name="Steindorff A."/>
            <person name="Hensen N."/>
            <person name="Bonometti L."/>
            <person name="Westerberg I."/>
            <person name="Brannstrom I.O."/>
            <person name="Guillou S."/>
            <person name="Cros-Aarteil S."/>
            <person name="Calhoun S."/>
            <person name="Haridas S."/>
            <person name="Kuo A."/>
            <person name="Mondo S."/>
            <person name="Pangilinan J."/>
            <person name="Riley R."/>
            <person name="Labutti K."/>
            <person name="Andreopoulos B."/>
            <person name="Lipzen A."/>
            <person name="Chen C."/>
            <person name="Yanf M."/>
            <person name="Daum C."/>
            <person name="Ng V."/>
            <person name="Clum A."/>
            <person name="Ohm R."/>
            <person name="Martin F."/>
            <person name="Silar P."/>
            <person name="Natvig D."/>
            <person name="Lalanne C."/>
            <person name="Gautier V."/>
            <person name="Ament-Velasquez S.L."/>
            <person name="Kruys A."/>
            <person name="Hutchinson M.I."/>
            <person name="Powell A.J."/>
            <person name="Barry K."/>
            <person name="Miller A.N."/>
            <person name="Grigoriev I.V."/>
            <person name="Debuchy R."/>
            <person name="Gladieux P."/>
            <person name="Thoren M.H."/>
            <person name="Johannesson H."/>
        </authorList>
    </citation>
    <scope>NUCLEOTIDE SEQUENCE</scope>
    <source>
        <strain evidence="1">CBS 892.96</strain>
    </source>
</reference>
<dbReference type="EMBL" id="MU866260">
    <property type="protein sequence ID" value="KAK4174857.1"/>
    <property type="molecule type" value="Genomic_DNA"/>
</dbReference>
<proteinExistence type="predicted"/>
<name>A0AAN6W788_9PEZI</name>
<accession>A0AAN6W788</accession>
<organism evidence="1 2">
    <name type="scientific">Triangularia setosa</name>
    <dbReference type="NCBI Taxonomy" id="2587417"/>
    <lineage>
        <taxon>Eukaryota</taxon>
        <taxon>Fungi</taxon>
        <taxon>Dikarya</taxon>
        <taxon>Ascomycota</taxon>
        <taxon>Pezizomycotina</taxon>
        <taxon>Sordariomycetes</taxon>
        <taxon>Sordariomycetidae</taxon>
        <taxon>Sordariales</taxon>
        <taxon>Podosporaceae</taxon>
        <taxon>Triangularia</taxon>
    </lineage>
</organism>
<gene>
    <name evidence="1" type="ORF">QBC36DRAFT_332743</name>
</gene>
<dbReference type="AlphaFoldDB" id="A0AAN6W788"/>
<reference evidence="1" key="1">
    <citation type="journal article" date="2023" name="Mol. Phylogenet. Evol.">
        <title>Genome-scale phylogeny and comparative genomics of the fungal order Sordariales.</title>
        <authorList>
            <person name="Hensen N."/>
            <person name="Bonometti L."/>
            <person name="Westerberg I."/>
            <person name="Brannstrom I.O."/>
            <person name="Guillou S."/>
            <person name="Cros-Aarteil S."/>
            <person name="Calhoun S."/>
            <person name="Haridas S."/>
            <person name="Kuo A."/>
            <person name="Mondo S."/>
            <person name="Pangilinan J."/>
            <person name="Riley R."/>
            <person name="LaButti K."/>
            <person name="Andreopoulos B."/>
            <person name="Lipzen A."/>
            <person name="Chen C."/>
            <person name="Yan M."/>
            <person name="Daum C."/>
            <person name="Ng V."/>
            <person name="Clum A."/>
            <person name="Steindorff A."/>
            <person name="Ohm R.A."/>
            <person name="Martin F."/>
            <person name="Silar P."/>
            <person name="Natvig D.O."/>
            <person name="Lalanne C."/>
            <person name="Gautier V."/>
            <person name="Ament-Velasquez S.L."/>
            <person name="Kruys A."/>
            <person name="Hutchinson M.I."/>
            <person name="Powell A.J."/>
            <person name="Barry K."/>
            <person name="Miller A.N."/>
            <person name="Grigoriev I.V."/>
            <person name="Debuchy R."/>
            <person name="Gladieux P."/>
            <person name="Hiltunen Thoren M."/>
            <person name="Johannesson H."/>
        </authorList>
    </citation>
    <scope>NUCLEOTIDE SEQUENCE</scope>
    <source>
        <strain evidence="1">CBS 892.96</strain>
    </source>
</reference>
<feature type="non-terminal residue" evidence="1">
    <location>
        <position position="1"/>
    </location>
</feature>
<protein>
    <submittedName>
        <fullName evidence="1">Uncharacterized protein</fullName>
    </submittedName>
</protein>
<dbReference type="Proteomes" id="UP001302321">
    <property type="component" value="Unassembled WGS sequence"/>
</dbReference>